<dbReference type="Gene3D" id="6.10.140.730">
    <property type="match status" value="1"/>
</dbReference>
<evidence type="ECO:0000256" key="6">
    <source>
        <dbReference type="SAM" id="SignalP"/>
    </source>
</evidence>
<dbReference type="InterPro" id="IPR058627">
    <property type="entry name" value="MdtA-like_C"/>
</dbReference>
<keyword evidence="3 6" id="KW-0732">Signal</keyword>
<feature type="region of interest" description="Disordered" evidence="5">
    <location>
        <begin position="22"/>
        <end position="51"/>
    </location>
</feature>
<dbReference type="GO" id="GO:0060003">
    <property type="term" value="P:copper ion export"/>
    <property type="evidence" value="ECO:0007669"/>
    <property type="project" value="TreeGrafter"/>
</dbReference>
<dbReference type="GO" id="GO:0046914">
    <property type="term" value="F:transition metal ion binding"/>
    <property type="evidence" value="ECO:0007669"/>
    <property type="project" value="TreeGrafter"/>
</dbReference>
<dbReference type="FunFam" id="2.40.30.170:FF:000010">
    <property type="entry name" value="Efflux RND transporter periplasmic adaptor subunit"/>
    <property type="match status" value="1"/>
</dbReference>
<dbReference type="NCBIfam" id="TIGR01730">
    <property type="entry name" value="RND_mfp"/>
    <property type="match status" value="1"/>
</dbReference>
<dbReference type="FunFam" id="2.40.420.20:FF:000003">
    <property type="entry name" value="Cation efflux system protein cusB"/>
    <property type="match status" value="1"/>
</dbReference>
<keyword evidence="2" id="KW-0813">Transport</keyword>
<organism evidence="11 12">
    <name type="scientific">Bdellovibrio bacteriovorus</name>
    <dbReference type="NCBI Taxonomy" id="959"/>
    <lineage>
        <taxon>Bacteria</taxon>
        <taxon>Pseudomonadati</taxon>
        <taxon>Bdellovibrionota</taxon>
        <taxon>Bdellovibrionia</taxon>
        <taxon>Bdellovibrionales</taxon>
        <taxon>Pseudobdellovibrionaceae</taxon>
        <taxon>Bdellovibrio</taxon>
    </lineage>
</organism>
<dbReference type="InterPro" id="IPR006143">
    <property type="entry name" value="RND_pump_MFP"/>
</dbReference>
<gene>
    <name evidence="11" type="ORF">AZI87_01540</name>
</gene>
<evidence type="ECO:0000259" key="10">
    <source>
        <dbReference type="Pfam" id="PF25967"/>
    </source>
</evidence>
<dbReference type="GO" id="GO:0016020">
    <property type="term" value="C:membrane"/>
    <property type="evidence" value="ECO:0007669"/>
    <property type="project" value="InterPro"/>
</dbReference>
<dbReference type="InterPro" id="IPR058790">
    <property type="entry name" value="BSH_CusB"/>
</dbReference>
<dbReference type="Pfam" id="PF25967">
    <property type="entry name" value="RND-MFP_C"/>
    <property type="match status" value="1"/>
</dbReference>
<feature type="domain" description="CusB-like beta-barrel" evidence="9">
    <location>
        <begin position="214"/>
        <end position="290"/>
    </location>
</feature>
<evidence type="ECO:0000256" key="1">
    <source>
        <dbReference type="ARBA" id="ARBA00009477"/>
    </source>
</evidence>
<comment type="caution">
    <text evidence="11">The sequence shown here is derived from an EMBL/GenBank/DDBJ whole genome shotgun (WGS) entry which is preliminary data.</text>
</comment>
<dbReference type="InterPro" id="IPR051909">
    <property type="entry name" value="MFP_Cation_Efflux"/>
</dbReference>
<accession>A0A162GEX3</accession>
<dbReference type="AlphaFoldDB" id="A0A162GEX3"/>
<feature type="domain" description="CusB-like barrel-sandwich hybrid" evidence="8">
    <location>
        <begin position="92"/>
        <end position="210"/>
    </location>
</feature>
<dbReference type="GO" id="GO:0015679">
    <property type="term" value="P:plasma membrane copper ion transport"/>
    <property type="evidence" value="ECO:0007669"/>
    <property type="project" value="TreeGrafter"/>
</dbReference>
<dbReference type="PANTHER" id="PTHR30097:SF15">
    <property type="entry name" value="CATION EFFLUX SYSTEM PROTEIN CUSB"/>
    <property type="match status" value="1"/>
</dbReference>
<dbReference type="Proteomes" id="UP000075799">
    <property type="component" value="Unassembled WGS sequence"/>
</dbReference>
<proteinExistence type="inferred from homology"/>
<evidence type="ECO:0000259" key="7">
    <source>
        <dbReference type="Pfam" id="PF25869"/>
    </source>
</evidence>
<evidence type="ECO:0000313" key="12">
    <source>
        <dbReference type="Proteomes" id="UP000075799"/>
    </source>
</evidence>
<evidence type="ECO:0000259" key="9">
    <source>
        <dbReference type="Pfam" id="PF25954"/>
    </source>
</evidence>
<reference evidence="11 12" key="1">
    <citation type="submission" date="2016-03" db="EMBL/GenBank/DDBJ databases">
        <authorList>
            <person name="Ploux O."/>
        </authorList>
    </citation>
    <scope>NUCLEOTIDE SEQUENCE [LARGE SCALE GENOMIC DNA]</scope>
    <source>
        <strain evidence="11 12">EC13</strain>
    </source>
</reference>
<dbReference type="GO" id="GO:0030288">
    <property type="term" value="C:outer membrane-bounded periplasmic space"/>
    <property type="evidence" value="ECO:0007669"/>
    <property type="project" value="TreeGrafter"/>
</dbReference>
<dbReference type="Pfam" id="PF25919">
    <property type="entry name" value="BSH_CusB"/>
    <property type="match status" value="1"/>
</dbReference>
<dbReference type="InterPro" id="IPR058792">
    <property type="entry name" value="Beta-barrel_RND_2"/>
</dbReference>
<protein>
    <submittedName>
        <fullName evidence="11">Uncharacterized protein</fullName>
    </submittedName>
</protein>
<feature type="domain" description="Multidrug resistance protein MdtA-like C-terminal permuted SH3" evidence="10">
    <location>
        <begin position="294"/>
        <end position="351"/>
    </location>
</feature>
<evidence type="ECO:0000259" key="8">
    <source>
        <dbReference type="Pfam" id="PF25919"/>
    </source>
</evidence>
<dbReference type="GO" id="GO:0022857">
    <property type="term" value="F:transmembrane transporter activity"/>
    <property type="evidence" value="ECO:0007669"/>
    <property type="project" value="InterPro"/>
</dbReference>
<dbReference type="Gene3D" id="2.40.30.170">
    <property type="match status" value="1"/>
</dbReference>
<dbReference type="InterPro" id="IPR058791">
    <property type="entry name" value="3HB_CusB"/>
</dbReference>
<feature type="domain" description="CusB-like three alpha-helical bundle" evidence="7">
    <location>
        <begin position="127"/>
        <end position="176"/>
    </location>
</feature>
<evidence type="ECO:0000256" key="5">
    <source>
        <dbReference type="SAM" id="MobiDB-lite"/>
    </source>
</evidence>
<feature type="compositionally biased region" description="Basic and acidic residues" evidence="5">
    <location>
        <begin position="36"/>
        <end position="50"/>
    </location>
</feature>
<dbReference type="SUPFAM" id="SSF111369">
    <property type="entry name" value="HlyD-like secretion proteins"/>
    <property type="match status" value="1"/>
</dbReference>
<evidence type="ECO:0000256" key="2">
    <source>
        <dbReference type="ARBA" id="ARBA00022448"/>
    </source>
</evidence>
<comment type="similarity">
    <text evidence="1">Belongs to the membrane fusion protein (MFP) (TC 8.A.1) family.</text>
</comment>
<dbReference type="Gene3D" id="2.40.50.100">
    <property type="match status" value="1"/>
</dbReference>
<keyword evidence="4" id="KW-0406">Ion transport</keyword>
<evidence type="ECO:0000313" key="11">
    <source>
        <dbReference type="EMBL" id="KYG67982.1"/>
    </source>
</evidence>
<dbReference type="EMBL" id="LUKD01000001">
    <property type="protein sequence ID" value="KYG67982.1"/>
    <property type="molecule type" value="Genomic_DNA"/>
</dbReference>
<dbReference type="Gene3D" id="2.40.420.20">
    <property type="match status" value="1"/>
</dbReference>
<evidence type="ECO:0000256" key="4">
    <source>
        <dbReference type="ARBA" id="ARBA00023065"/>
    </source>
</evidence>
<feature type="chain" id="PRO_5007835204" evidence="6">
    <location>
        <begin position="21"/>
        <end position="381"/>
    </location>
</feature>
<dbReference type="Pfam" id="PF25869">
    <property type="entry name" value="3HB_CusB"/>
    <property type="match status" value="1"/>
</dbReference>
<feature type="signal peptide" evidence="6">
    <location>
        <begin position="1"/>
        <end position="20"/>
    </location>
</feature>
<evidence type="ECO:0000256" key="3">
    <source>
        <dbReference type="ARBA" id="ARBA00022729"/>
    </source>
</evidence>
<sequence length="381" mass="42453">MKNHLIVAFISLFLARSAFAQAGHQHGSPPPAPKATDQKKAEPRKEDPRVPVEVPVEQQSKMGLKVAKASKRKVDHTIRTVGTVTADQTKEAHVHTRINGWIEDVFADYVGKEIKKKQPLYSLYSPDLVSTQEEYLSARKQGSTGQEIAKAALQRLRLWNVPETEISKLTQSGKAKRALTFESSVDGVIVNKTAIKGMYITPEMELYYIADLSKVWIIVTLYEYDLASISVGDETVIQLPYDANRTLKGKISYIYPEVEMETRTAKARIEMPNPDQKLKPGMFANVELKKNLGDAIVIPDDAVIDTGVRRIVIVRRQNSRFEPREVKVGARVGQEFIVLSGLKENEEVVVSAHFLIDAESKLQAALQRGEKASEGHSGHGK</sequence>
<dbReference type="OrthoDB" id="9806939at2"/>
<dbReference type="PANTHER" id="PTHR30097">
    <property type="entry name" value="CATION EFFLUX SYSTEM PROTEIN CUSB"/>
    <property type="match status" value="1"/>
</dbReference>
<dbReference type="Pfam" id="PF25954">
    <property type="entry name" value="Beta-barrel_RND_2"/>
    <property type="match status" value="1"/>
</dbReference>
<name>A0A162GEX3_BDEBC</name>